<evidence type="ECO:0000259" key="10">
    <source>
        <dbReference type="PROSITE" id="PS50262"/>
    </source>
</evidence>
<feature type="transmembrane region" description="Helical" evidence="9">
    <location>
        <begin position="209"/>
        <end position="230"/>
    </location>
</feature>
<feature type="transmembrane region" description="Helical" evidence="9">
    <location>
        <begin position="300"/>
        <end position="323"/>
    </location>
</feature>
<dbReference type="InterPro" id="IPR017452">
    <property type="entry name" value="GPCR_Rhodpsn_7TM"/>
</dbReference>
<keyword evidence="6 9" id="KW-0472">Membrane</keyword>
<evidence type="ECO:0000256" key="8">
    <source>
        <dbReference type="ARBA" id="ARBA00023224"/>
    </source>
</evidence>
<evidence type="ECO:0000313" key="11">
    <source>
        <dbReference type="Proteomes" id="UP000694865"/>
    </source>
</evidence>
<feature type="domain" description="G-protein coupled receptors family 1 profile" evidence="10">
    <location>
        <begin position="63"/>
        <end position="320"/>
    </location>
</feature>
<evidence type="ECO:0000256" key="5">
    <source>
        <dbReference type="ARBA" id="ARBA00023040"/>
    </source>
</evidence>
<feature type="transmembrane region" description="Helical" evidence="9">
    <location>
        <begin position="45"/>
        <end position="72"/>
    </location>
</feature>
<dbReference type="Pfam" id="PF00001">
    <property type="entry name" value="7tm_1"/>
    <property type="match status" value="1"/>
</dbReference>
<dbReference type="PROSITE" id="PS50262">
    <property type="entry name" value="G_PROTEIN_RECEP_F1_2"/>
    <property type="match status" value="1"/>
</dbReference>
<keyword evidence="3 9" id="KW-0812">Transmembrane</keyword>
<evidence type="ECO:0000313" key="12">
    <source>
        <dbReference type="RefSeq" id="XP_006815575.1"/>
    </source>
</evidence>
<dbReference type="CDD" id="cd15203">
    <property type="entry name" value="7tmA_NPYR-like"/>
    <property type="match status" value="1"/>
</dbReference>
<keyword evidence="7" id="KW-0675">Receptor</keyword>
<keyword evidence="5" id="KW-0297">G-protein coupled receptor</keyword>
<dbReference type="RefSeq" id="XP_006815575.1">
    <property type="nucleotide sequence ID" value="XM_006815512.1"/>
</dbReference>
<feature type="transmembrane region" description="Helical" evidence="9">
    <location>
        <begin position="125"/>
        <end position="147"/>
    </location>
</feature>
<keyword evidence="4 9" id="KW-1133">Transmembrane helix</keyword>
<dbReference type="SMART" id="SM01381">
    <property type="entry name" value="7TM_GPCR_Srsx"/>
    <property type="match status" value="1"/>
</dbReference>
<dbReference type="PRINTS" id="PR00237">
    <property type="entry name" value="GPCRRHODOPSN"/>
</dbReference>
<comment type="subcellular location">
    <subcellularLocation>
        <location evidence="1">Membrane</location>
        <topology evidence="1">Multi-pass membrane protein</topology>
    </subcellularLocation>
</comment>
<feature type="transmembrane region" description="Helical" evidence="9">
    <location>
        <begin position="264"/>
        <end position="285"/>
    </location>
</feature>
<dbReference type="GeneID" id="102806663"/>
<evidence type="ECO:0000256" key="2">
    <source>
        <dbReference type="ARBA" id="ARBA00010663"/>
    </source>
</evidence>
<dbReference type="InterPro" id="IPR000611">
    <property type="entry name" value="NPY_rcpt"/>
</dbReference>
<dbReference type="PRINTS" id="PR01012">
    <property type="entry name" value="NRPEPTIDEYR"/>
</dbReference>
<sequence length="386" mass="44547">MTESEVDANEQIFWMYTAFNVSNITETYSNPFDELRAGKDLVRQLAWLIGVLYAAVFMVGTLGNALIVITVACNKSMQNVTNYFIANLAASDFIMCIFCIPWTVVNSLMDNWIFGDVMCRLVPTIQAISVFVSITSHVVIASDRYCMITYPLKPRLTRAICFVIIALSWTSATALAIPITYFTKEYDLRVYGYHIVCYEMWPSEVPKKVYEIILILLGYLIPLTVIITLYGRISYVITSRVLPGVFTEAQERQDLKKKQKTNRLLIAVVMTFTICWFPMYMIRIITEINPKVFSGEYHDLVFFICHWFAMSSTVYNPFVYAWLHEKYRRRLKSAFVAKCFRRSSIYRQHSKEGVATTHLQTRDYVTNSPKSTRFSSMRSLKGVDTV</sequence>
<keyword evidence="8" id="KW-0807">Transducer</keyword>
<dbReference type="PANTHER" id="PTHR24235">
    <property type="entry name" value="NEUROPEPTIDE Y RECEPTOR"/>
    <property type="match status" value="1"/>
</dbReference>
<evidence type="ECO:0000256" key="3">
    <source>
        <dbReference type="ARBA" id="ARBA00022692"/>
    </source>
</evidence>
<protein>
    <submittedName>
        <fullName evidence="12">Prolactin-releasing peptide receptor-like</fullName>
    </submittedName>
</protein>
<feature type="transmembrane region" description="Helical" evidence="9">
    <location>
        <begin position="159"/>
        <end position="182"/>
    </location>
</feature>
<evidence type="ECO:0000256" key="9">
    <source>
        <dbReference type="SAM" id="Phobius"/>
    </source>
</evidence>
<feature type="transmembrane region" description="Helical" evidence="9">
    <location>
        <begin position="84"/>
        <end position="105"/>
    </location>
</feature>
<keyword evidence="11" id="KW-1185">Reference proteome</keyword>
<dbReference type="Gene3D" id="1.20.1070.10">
    <property type="entry name" value="Rhodopsin 7-helix transmembrane proteins"/>
    <property type="match status" value="1"/>
</dbReference>
<evidence type="ECO:0000256" key="7">
    <source>
        <dbReference type="ARBA" id="ARBA00023170"/>
    </source>
</evidence>
<evidence type="ECO:0000256" key="4">
    <source>
        <dbReference type="ARBA" id="ARBA00022989"/>
    </source>
</evidence>
<organism evidence="11 12">
    <name type="scientific">Saccoglossus kowalevskii</name>
    <name type="common">Acorn worm</name>
    <dbReference type="NCBI Taxonomy" id="10224"/>
    <lineage>
        <taxon>Eukaryota</taxon>
        <taxon>Metazoa</taxon>
        <taxon>Hemichordata</taxon>
        <taxon>Enteropneusta</taxon>
        <taxon>Harrimaniidae</taxon>
        <taxon>Saccoglossus</taxon>
    </lineage>
</organism>
<dbReference type="PANTHER" id="PTHR24235:SF29">
    <property type="entry name" value="GH23382P"/>
    <property type="match status" value="1"/>
</dbReference>
<reference evidence="12" key="1">
    <citation type="submission" date="2025-08" db="UniProtKB">
        <authorList>
            <consortium name="RefSeq"/>
        </authorList>
    </citation>
    <scope>IDENTIFICATION</scope>
    <source>
        <tissue evidence="12">Testes</tissue>
    </source>
</reference>
<name>A0ABM0M6D4_SACKO</name>
<evidence type="ECO:0000256" key="6">
    <source>
        <dbReference type="ARBA" id="ARBA00023136"/>
    </source>
</evidence>
<comment type="similarity">
    <text evidence="2">Belongs to the G-protein coupled receptor 1 family.</text>
</comment>
<dbReference type="InterPro" id="IPR000276">
    <property type="entry name" value="GPCR_Rhodpsn"/>
</dbReference>
<dbReference type="SUPFAM" id="SSF81321">
    <property type="entry name" value="Family A G protein-coupled receptor-like"/>
    <property type="match status" value="1"/>
</dbReference>
<proteinExistence type="inferred from homology"/>
<evidence type="ECO:0000256" key="1">
    <source>
        <dbReference type="ARBA" id="ARBA00004141"/>
    </source>
</evidence>
<dbReference type="Proteomes" id="UP000694865">
    <property type="component" value="Unplaced"/>
</dbReference>
<gene>
    <name evidence="12" type="primary">LOC102806663</name>
</gene>
<accession>A0ABM0M6D4</accession>